<dbReference type="SUPFAM" id="SSF50978">
    <property type="entry name" value="WD40 repeat-like"/>
    <property type="match status" value="1"/>
</dbReference>
<evidence type="ECO:0000256" key="1">
    <source>
        <dbReference type="ARBA" id="ARBA00022574"/>
    </source>
</evidence>
<dbReference type="RefSeq" id="WP_190879213.1">
    <property type="nucleotide sequence ID" value="NZ_CP159837.1"/>
</dbReference>
<feature type="repeat" description="WD" evidence="3">
    <location>
        <begin position="67"/>
        <end position="104"/>
    </location>
</feature>
<dbReference type="Gene3D" id="2.130.10.10">
    <property type="entry name" value="YVTN repeat-like/Quinoprotein amine dehydrogenase"/>
    <property type="match status" value="2"/>
</dbReference>
<accession>A0AAU8JBD6</accession>
<dbReference type="InterPro" id="IPR001632">
    <property type="entry name" value="WD40_G-protein_beta-like"/>
</dbReference>
<protein>
    <submittedName>
        <fullName evidence="4">WD40 repeat domain-containing protein</fullName>
    </submittedName>
</protein>
<keyword evidence="1 3" id="KW-0853">WD repeat</keyword>
<dbReference type="EMBL" id="CP159837">
    <property type="protein sequence ID" value="XCM36016.1"/>
    <property type="molecule type" value="Genomic_DNA"/>
</dbReference>
<keyword evidence="2" id="KW-0677">Repeat</keyword>
<dbReference type="PRINTS" id="PR00319">
    <property type="entry name" value="GPROTEINB"/>
</dbReference>
<feature type="repeat" description="WD" evidence="3">
    <location>
        <begin position="278"/>
        <end position="310"/>
    </location>
</feature>
<dbReference type="SMART" id="SM00320">
    <property type="entry name" value="WD40"/>
    <property type="match status" value="7"/>
</dbReference>
<reference evidence="4" key="1">
    <citation type="submission" date="2024-07" db="EMBL/GenBank/DDBJ databases">
        <authorList>
            <person name="Kim Y.J."/>
            <person name="Jeong J.Y."/>
        </authorList>
    </citation>
    <scope>NUCLEOTIDE SEQUENCE</scope>
    <source>
        <strain evidence="4">GIHE-MW2</strain>
    </source>
</reference>
<dbReference type="InterPro" id="IPR001680">
    <property type="entry name" value="WD40_rpt"/>
</dbReference>
<dbReference type="InterPro" id="IPR015943">
    <property type="entry name" value="WD40/YVTN_repeat-like_dom_sf"/>
</dbReference>
<dbReference type="PANTHER" id="PTHR19848:SF8">
    <property type="entry name" value="F-BOX AND WD REPEAT DOMAIN CONTAINING 7"/>
    <property type="match status" value="1"/>
</dbReference>
<sequence>MSSLGGKKKSRRPQKLLEKSSQQMLSDYVTGVVWSSDGKTLAASSAAGEVILWQGNNSISILQEPIESSIDCLSFSHDGKYLAAGGQNGQVKIWYLPTKELVTTLENAPAWVDQLAWSCSCHQLAFSLGRSVQVWDLDTQAVVTTLNFEASSVFSLAWHPIAAYLAIAGYQGVKIWCGEDWHDDPYLLSIPSASQAIAWSPDGKYLACGNLDQTLAVVEWGNPHPWVMRGFPGKVRSLAWSNLKTVLGAPLLAAASTQSAIVWEKQWQEADGWEAWELEGHTETVTAIAFSPDRFLLASASEDGRVCLWDSAEELVQILSGADDGFSCLAWQPQGQFLAAGGQNGELLIWAKSIAGQGFG</sequence>
<name>A0AAU8JBD6_9CYAN</name>
<dbReference type="PROSITE" id="PS50082">
    <property type="entry name" value="WD_REPEATS_2"/>
    <property type="match status" value="3"/>
</dbReference>
<feature type="repeat" description="WD" evidence="3">
    <location>
        <begin position="319"/>
        <end position="350"/>
    </location>
</feature>
<evidence type="ECO:0000313" key="4">
    <source>
        <dbReference type="EMBL" id="XCM36016.1"/>
    </source>
</evidence>
<dbReference type="PANTHER" id="PTHR19848">
    <property type="entry name" value="WD40 REPEAT PROTEIN"/>
    <property type="match status" value="1"/>
</dbReference>
<dbReference type="Pfam" id="PF00400">
    <property type="entry name" value="WD40"/>
    <property type="match status" value="5"/>
</dbReference>
<dbReference type="CDD" id="cd00200">
    <property type="entry name" value="WD40"/>
    <property type="match status" value="1"/>
</dbReference>
<evidence type="ECO:0000256" key="2">
    <source>
        <dbReference type="ARBA" id="ARBA00022737"/>
    </source>
</evidence>
<dbReference type="InterPro" id="IPR036322">
    <property type="entry name" value="WD40_repeat_dom_sf"/>
</dbReference>
<evidence type="ECO:0000256" key="3">
    <source>
        <dbReference type="PROSITE-ProRule" id="PRU00221"/>
    </source>
</evidence>
<dbReference type="PROSITE" id="PS50294">
    <property type="entry name" value="WD_REPEATS_REGION"/>
    <property type="match status" value="1"/>
</dbReference>
<proteinExistence type="predicted"/>
<gene>
    <name evidence="4" type="ORF">ABWT76_004742</name>
</gene>
<dbReference type="AlphaFoldDB" id="A0AAU8JBD6"/>
<organism evidence="4">
    <name type="scientific">Planktothricoides raciborskii GIHE-MW2</name>
    <dbReference type="NCBI Taxonomy" id="2792601"/>
    <lineage>
        <taxon>Bacteria</taxon>
        <taxon>Bacillati</taxon>
        <taxon>Cyanobacteriota</taxon>
        <taxon>Cyanophyceae</taxon>
        <taxon>Oscillatoriophycideae</taxon>
        <taxon>Oscillatoriales</taxon>
        <taxon>Oscillatoriaceae</taxon>
        <taxon>Planktothricoides</taxon>
    </lineage>
</organism>